<dbReference type="SUPFAM" id="SSF53613">
    <property type="entry name" value="Ribokinase-like"/>
    <property type="match status" value="1"/>
</dbReference>
<sequence>MGSYEKKVLCVGLSCLDIVMYCKSYPLEDSDQRCLSHKWQRGGNASNNSTIFAEFNIPCEILSTLSNDIGGKFMQQDFKKHNISIENCHLYEEYDSAFACIWINMQNASRTIVSQTQNIPGVTFEDFKQLDLNNYHWIHFECRPKYEDLKLMLKHVKEWNENEENHHITISLEIEKPKLELKEFIVFGDFVFISKDFAKACDNEDMISAVTSLSCNLGPSGVIICPWGEKGASAKSLSGPVHVANAIVPDKLVSTLGAGDTFIAATIIGLLKDMDISEAITIGCKVAGTKCGMYVSEGLSKSFPDLL</sequence>
<dbReference type="GO" id="GO:0006796">
    <property type="term" value="P:phosphate-containing compound metabolic process"/>
    <property type="evidence" value="ECO:0007669"/>
    <property type="project" value="UniProtKB-ARBA"/>
</dbReference>
<proteinExistence type="predicted"/>
<evidence type="ECO:0000259" key="1">
    <source>
        <dbReference type="Pfam" id="PF00294"/>
    </source>
</evidence>
<keyword evidence="3" id="KW-1185">Reference proteome</keyword>
<accession>A0AAV6U4K4</accession>
<protein>
    <recommendedName>
        <fullName evidence="1">Carbohydrate kinase PfkB domain-containing protein</fullName>
    </recommendedName>
</protein>
<organism evidence="2 3">
    <name type="scientific">Oedothorax gibbosus</name>
    <dbReference type="NCBI Taxonomy" id="931172"/>
    <lineage>
        <taxon>Eukaryota</taxon>
        <taxon>Metazoa</taxon>
        <taxon>Ecdysozoa</taxon>
        <taxon>Arthropoda</taxon>
        <taxon>Chelicerata</taxon>
        <taxon>Arachnida</taxon>
        <taxon>Araneae</taxon>
        <taxon>Araneomorphae</taxon>
        <taxon>Entelegynae</taxon>
        <taxon>Araneoidea</taxon>
        <taxon>Linyphiidae</taxon>
        <taxon>Erigoninae</taxon>
        <taxon>Oedothorax</taxon>
    </lineage>
</organism>
<gene>
    <name evidence="2" type="ORF">JTE90_012484</name>
</gene>
<dbReference type="PANTHER" id="PTHR42774:SF3">
    <property type="entry name" value="KETOHEXOKINASE"/>
    <property type="match status" value="1"/>
</dbReference>
<dbReference type="AlphaFoldDB" id="A0AAV6U4K4"/>
<dbReference type="InterPro" id="IPR011611">
    <property type="entry name" value="PfkB_dom"/>
</dbReference>
<dbReference type="InterPro" id="IPR052562">
    <property type="entry name" value="Ketohexokinase-related"/>
</dbReference>
<reference evidence="2 3" key="1">
    <citation type="journal article" date="2022" name="Nat. Ecol. Evol.">
        <title>A masculinizing supergene underlies an exaggerated male reproductive morph in a spider.</title>
        <authorList>
            <person name="Hendrickx F."/>
            <person name="De Corte Z."/>
            <person name="Sonet G."/>
            <person name="Van Belleghem S.M."/>
            <person name="Kostlbacher S."/>
            <person name="Vangestel C."/>
        </authorList>
    </citation>
    <scope>NUCLEOTIDE SEQUENCE [LARGE SCALE GENOMIC DNA]</scope>
    <source>
        <strain evidence="2">W744_W776</strain>
    </source>
</reference>
<comment type="caution">
    <text evidence="2">The sequence shown here is derived from an EMBL/GenBank/DDBJ whole genome shotgun (WGS) entry which is preliminary data.</text>
</comment>
<dbReference type="InterPro" id="IPR029056">
    <property type="entry name" value="Ribokinase-like"/>
</dbReference>
<evidence type="ECO:0000313" key="3">
    <source>
        <dbReference type="Proteomes" id="UP000827092"/>
    </source>
</evidence>
<dbReference type="Gene3D" id="3.40.1190.20">
    <property type="match status" value="1"/>
</dbReference>
<dbReference type="EMBL" id="JAFNEN010000655">
    <property type="protein sequence ID" value="KAG8178969.1"/>
    <property type="molecule type" value="Genomic_DNA"/>
</dbReference>
<evidence type="ECO:0000313" key="2">
    <source>
        <dbReference type="EMBL" id="KAG8178969.1"/>
    </source>
</evidence>
<feature type="domain" description="Carbohydrate kinase PfkB" evidence="1">
    <location>
        <begin position="6"/>
        <end position="291"/>
    </location>
</feature>
<dbReference type="PANTHER" id="PTHR42774">
    <property type="entry name" value="PHOSPHOTRANSFERASE SYSTEM TRANSPORT PROTEIN"/>
    <property type="match status" value="1"/>
</dbReference>
<name>A0AAV6U4K4_9ARAC</name>
<dbReference type="Pfam" id="PF00294">
    <property type="entry name" value="PfkB"/>
    <property type="match status" value="1"/>
</dbReference>
<dbReference type="Proteomes" id="UP000827092">
    <property type="component" value="Unassembled WGS sequence"/>
</dbReference>